<protein>
    <submittedName>
        <fullName evidence="1">Uncharacterized protein</fullName>
    </submittedName>
</protein>
<dbReference type="AlphaFoldDB" id="A0A821GMK0"/>
<comment type="caution">
    <text evidence="1">The sequence shown here is derived from an EMBL/GenBank/DDBJ whole genome shotgun (WGS) entry which is preliminary data.</text>
</comment>
<proteinExistence type="predicted"/>
<feature type="non-terminal residue" evidence="1">
    <location>
        <position position="31"/>
    </location>
</feature>
<keyword evidence="2" id="KW-1185">Reference proteome</keyword>
<name>A0A821GMK0_9BILA</name>
<dbReference type="EMBL" id="CAJOBP010031729">
    <property type="protein sequence ID" value="CAF4670713.1"/>
    <property type="molecule type" value="Genomic_DNA"/>
</dbReference>
<reference evidence="1" key="1">
    <citation type="submission" date="2021-02" db="EMBL/GenBank/DDBJ databases">
        <authorList>
            <person name="Nowell W R."/>
        </authorList>
    </citation>
    <scope>NUCLEOTIDE SEQUENCE</scope>
</reference>
<sequence>MHAYIFFQTSGKGHSATIVGQDDAKKRLAVH</sequence>
<accession>A0A821GMK0</accession>
<organism evidence="1 2">
    <name type="scientific">Rotaria socialis</name>
    <dbReference type="NCBI Taxonomy" id="392032"/>
    <lineage>
        <taxon>Eukaryota</taxon>
        <taxon>Metazoa</taxon>
        <taxon>Spiralia</taxon>
        <taxon>Gnathifera</taxon>
        <taxon>Rotifera</taxon>
        <taxon>Eurotatoria</taxon>
        <taxon>Bdelloidea</taxon>
        <taxon>Philodinida</taxon>
        <taxon>Philodinidae</taxon>
        <taxon>Rotaria</taxon>
    </lineage>
</organism>
<gene>
    <name evidence="1" type="ORF">UJA718_LOCUS34739</name>
</gene>
<evidence type="ECO:0000313" key="1">
    <source>
        <dbReference type="EMBL" id="CAF4670713.1"/>
    </source>
</evidence>
<evidence type="ECO:0000313" key="2">
    <source>
        <dbReference type="Proteomes" id="UP000663873"/>
    </source>
</evidence>
<dbReference type="Proteomes" id="UP000663873">
    <property type="component" value="Unassembled WGS sequence"/>
</dbReference>